<evidence type="ECO:0000256" key="4">
    <source>
        <dbReference type="ARBA" id="ARBA00022723"/>
    </source>
</evidence>
<dbReference type="SUPFAM" id="SSF52833">
    <property type="entry name" value="Thioredoxin-like"/>
    <property type="match status" value="1"/>
</dbReference>
<evidence type="ECO:0000259" key="7">
    <source>
        <dbReference type="SMART" id="SM00928"/>
    </source>
</evidence>
<dbReference type="SUPFAM" id="SSF140490">
    <property type="entry name" value="Nqo1C-terminal domain-like"/>
    <property type="match status" value="1"/>
</dbReference>
<evidence type="ECO:0000256" key="2">
    <source>
        <dbReference type="ARBA" id="ARBA00007523"/>
    </source>
</evidence>
<dbReference type="InterPro" id="IPR037207">
    <property type="entry name" value="Nuop51_4Fe4S-bd_sf"/>
</dbReference>
<evidence type="ECO:0000256" key="5">
    <source>
        <dbReference type="ARBA" id="ARBA00023004"/>
    </source>
</evidence>
<dbReference type="InterPro" id="IPR011538">
    <property type="entry name" value="Nuo51_FMN-bd"/>
</dbReference>
<reference evidence="9" key="1">
    <citation type="journal article" date="2019" name="Int. J. Syst. Evol. Microbiol.">
        <title>The Global Catalogue of Microorganisms (GCM) 10K type strain sequencing project: providing services to taxonomists for standard genome sequencing and annotation.</title>
        <authorList>
            <consortium name="The Broad Institute Genomics Platform"/>
            <consortium name="The Broad Institute Genome Sequencing Center for Infectious Disease"/>
            <person name="Wu L."/>
            <person name="Ma J."/>
        </authorList>
    </citation>
    <scope>NUCLEOTIDE SEQUENCE [LARGE SCALE GENOMIC DNA]</scope>
    <source>
        <strain evidence="9">KCTC 42986</strain>
    </source>
</reference>
<dbReference type="Gene3D" id="6.10.250.1450">
    <property type="match status" value="1"/>
</dbReference>
<dbReference type="PROSITE" id="PS00645">
    <property type="entry name" value="COMPLEX1_51K_2"/>
    <property type="match status" value="1"/>
</dbReference>
<evidence type="ECO:0000313" key="9">
    <source>
        <dbReference type="Proteomes" id="UP001595530"/>
    </source>
</evidence>
<feature type="domain" description="NADH-ubiquinone oxidoreductase 51kDa subunit iron-sulphur binding" evidence="7">
    <location>
        <begin position="426"/>
        <end position="471"/>
    </location>
</feature>
<evidence type="ECO:0000256" key="3">
    <source>
        <dbReference type="ARBA" id="ARBA00022485"/>
    </source>
</evidence>
<evidence type="ECO:0000256" key="6">
    <source>
        <dbReference type="ARBA" id="ARBA00023014"/>
    </source>
</evidence>
<dbReference type="Pfam" id="PF10589">
    <property type="entry name" value="NADH_4Fe-4S"/>
    <property type="match status" value="1"/>
</dbReference>
<keyword evidence="3" id="KW-0004">4Fe-4S</keyword>
<dbReference type="SUPFAM" id="SSF142984">
    <property type="entry name" value="Nqo1 middle domain-like"/>
    <property type="match status" value="1"/>
</dbReference>
<dbReference type="RefSeq" id="WP_390332505.1">
    <property type="nucleotide sequence ID" value="NZ_JBHRTP010000070.1"/>
</dbReference>
<keyword evidence="4" id="KW-0479">Metal-binding</keyword>
<dbReference type="CDD" id="cd03063">
    <property type="entry name" value="TRX_Fd_FDH_beta"/>
    <property type="match status" value="1"/>
</dbReference>
<evidence type="ECO:0000313" key="8">
    <source>
        <dbReference type="EMBL" id="MFC3110150.1"/>
    </source>
</evidence>
<accession>A0ABV7F5E3</accession>
<dbReference type="EMBL" id="JBHRTP010000070">
    <property type="protein sequence ID" value="MFC3110150.1"/>
    <property type="molecule type" value="Genomic_DNA"/>
</dbReference>
<dbReference type="SMART" id="SM00928">
    <property type="entry name" value="NADH_4Fe-4S"/>
    <property type="match status" value="1"/>
</dbReference>
<keyword evidence="6" id="KW-0411">Iron-sulfur</keyword>
<dbReference type="SUPFAM" id="SSF142019">
    <property type="entry name" value="Nqo1 FMN-binding domain-like"/>
    <property type="match status" value="1"/>
</dbReference>
<dbReference type="Proteomes" id="UP001595530">
    <property type="component" value="Unassembled WGS sequence"/>
</dbReference>
<dbReference type="InterPro" id="IPR019575">
    <property type="entry name" value="Nuop51_4Fe4S-bd"/>
</dbReference>
<keyword evidence="5" id="KW-0408">Iron</keyword>
<organism evidence="8 9">
    <name type="scientific">Undibacterium arcticum</name>
    <dbReference type="NCBI Taxonomy" id="1762892"/>
    <lineage>
        <taxon>Bacteria</taxon>
        <taxon>Pseudomonadati</taxon>
        <taxon>Pseudomonadota</taxon>
        <taxon>Betaproteobacteria</taxon>
        <taxon>Burkholderiales</taxon>
        <taxon>Oxalobacteraceae</taxon>
        <taxon>Undibacterium</taxon>
    </lineage>
</organism>
<comment type="cofactor">
    <cofactor evidence="1">
        <name>FMN</name>
        <dbReference type="ChEBI" id="CHEBI:58210"/>
    </cofactor>
</comment>
<dbReference type="InterPro" id="IPR001949">
    <property type="entry name" value="NADH-UbQ_OxRdtase_51kDa_CS"/>
</dbReference>
<gene>
    <name evidence="8" type="ORF">ACFOFO_19660</name>
</gene>
<dbReference type="Gene3D" id="3.40.50.11540">
    <property type="entry name" value="NADH-ubiquinone oxidoreductase 51kDa subunit"/>
    <property type="match status" value="1"/>
</dbReference>
<comment type="caution">
    <text evidence="8">The sequence shown here is derived from an EMBL/GenBank/DDBJ whole genome shotgun (WGS) entry which is preliminary data.</text>
</comment>
<dbReference type="PANTHER" id="PTHR43578:SF3">
    <property type="entry name" value="NADH-QUINONE OXIDOREDUCTASE SUBUNIT F"/>
    <property type="match status" value="1"/>
</dbReference>
<dbReference type="Pfam" id="PF01512">
    <property type="entry name" value="Complex1_51K"/>
    <property type="match status" value="1"/>
</dbReference>
<proteinExistence type="inferred from homology"/>
<evidence type="ECO:0000256" key="1">
    <source>
        <dbReference type="ARBA" id="ARBA00001917"/>
    </source>
</evidence>
<dbReference type="PANTHER" id="PTHR43578">
    <property type="entry name" value="NADH-QUINONE OXIDOREDUCTASE SUBUNIT F"/>
    <property type="match status" value="1"/>
</dbReference>
<protein>
    <submittedName>
        <fullName evidence="8">Formate dehydrogenase beta subunit</fullName>
    </submittedName>
</protein>
<comment type="similarity">
    <text evidence="2">Belongs to the complex I 51 kDa subunit family.</text>
</comment>
<dbReference type="InterPro" id="IPR037225">
    <property type="entry name" value="Nuo51_FMN-bd_sf"/>
</dbReference>
<dbReference type="Gene3D" id="1.20.1440.230">
    <property type="entry name" value="NADH-ubiquinone oxidoreductase 51kDa subunit, iron-sulphur binding domain"/>
    <property type="match status" value="1"/>
</dbReference>
<keyword evidence="9" id="KW-1185">Reference proteome</keyword>
<sequence length="517" mass="55019">MSITIYVPRDSTALALGADDVTKAIMVEAVRRGVDLRIVRNGSRGMFWLEPMVEVDTPDGRTAYGPVSKEDVTVLFDADFIHGGTHSLSLGLTEEIAYLKKQERLTFARVGITDPVSLDDYLAHEGYAGLQRALGMTADGIVQEVLDSALRGRGGAAFPTGIKWKTVLGAQAAQKYVVCNADEGDSGTFSDRMVMEDDPFMLIEGMTIAGIAVGATHGYIYVRSEYPHAIAALNEAIENAGKAGYLGPNILGSGKTFQLEVRKGAGSYVCGEETALLESLEGKRGIVRAKPPLPAIEGLFGKPTVINNVISLATVPLIMARGAAFYKDYGMGRSRGTLPLQLAGNIKYGGLVEKAFGVSLRELLIDFGGGTANGRAIRAVQVGGPLGAYLPESQFDTPLDYEAFAAIGAALGHGGIVVFDDRVDMAKQARYAMEFCAVESCGKCTPCRIGSTRGVEAVDQIIANQNRPQQIHLLRDLCDLMLHGSLCAMGGMTPFPVLSALNHFPEDFGADTAQKAA</sequence>
<dbReference type="InterPro" id="IPR036249">
    <property type="entry name" value="Thioredoxin-like_sf"/>
</dbReference>
<dbReference type="Gene3D" id="3.10.20.600">
    <property type="match status" value="1"/>
</dbReference>
<name>A0ABV7F5E3_9BURK</name>